<feature type="transmembrane region" description="Helical" evidence="9">
    <location>
        <begin position="68"/>
        <end position="87"/>
    </location>
</feature>
<dbReference type="Pfam" id="PF01061">
    <property type="entry name" value="ABC2_membrane"/>
    <property type="match status" value="1"/>
</dbReference>
<dbReference type="PROSITE" id="PS51012">
    <property type="entry name" value="ABC_TM2"/>
    <property type="match status" value="1"/>
</dbReference>
<evidence type="ECO:0000256" key="2">
    <source>
        <dbReference type="ARBA" id="ARBA00007783"/>
    </source>
</evidence>
<feature type="domain" description="ABC transmembrane type-2" evidence="10">
    <location>
        <begin position="37"/>
        <end position="255"/>
    </location>
</feature>
<name>A0A6J4PLP6_9CYAN</name>
<protein>
    <recommendedName>
        <fullName evidence="9">Transport permease protein</fullName>
    </recommendedName>
</protein>
<feature type="transmembrane region" description="Helical" evidence="9">
    <location>
        <begin position="178"/>
        <end position="194"/>
    </location>
</feature>
<dbReference type="InterPro" id="IPR047817">
    <property type="entry name" value="ABC2_TM_bact-type"/>
</dbReference>
<evidence type="ECO:0000256" key="8">
    <source>
        <dbReference type="ARBA" id="ARBA00023136"/>
    </source>
</evidence>
<dbReference type="GO" id="GO:0140359">
    <property type="term" value="F:ABC-type transporter activity"/>
    <property type="evidence" value="ECO:0007669"/>
    <property type="project" value="InterPro"/>
</dbReference>
<evidence type="ECO:0000259" key="10">
    <source>
        <dbReference type="PROSITE" id="PS51012"/>
    </source>
</evidence>
<evidence type="ECO:0000256" key="3">
    <source>
        <dbReference type="ARBA" id="ARBA00022448"/>
    </source>
</evidence>
<evidence type="ECO:0000256" key="4">
    <source>
        <dbReference type="ARBA" id="ARBA00022475"/>
    </source>
</evidence>
<keyword evidence="6 9" id="KW-0812">Transmembrane</keyword>
<dbReference type="GO" id="GO:0015920">
    <property type="term" value="P:lipopolysaccharide transport"/>
    <property type="evidence" value="ECO:0007669"/>
    <property type="project" value="TreeGrafter"/>
</dbReference>
<evidence type="ECO:0000256" key="6">
    <source>
        <dbReference type="ARBA" id="ARBA00022692"/>
    </source>
</evidence>
<feature type="transmembrane region" description="Helical" evidence="9">
    <location>
        <begin position="36"/>
        <end position="56"/>
    </location>
</feature>
<accession>A0A6J4PLP6</accession>
<evidence type="ECO:0000256" key="1">
    <source>
        <dbReference type="ARBA" id="ARBA00004429"/>
    </source>
</evidence>
<evidence type="ECO:0000256" key="9">
    <source>
        <dbReference type="RuleBase" id="RU361157"/>
    </source>
</evidence>
<organism evidence="11">
    <name type="scientific">uncultured Microcoleus sp</name>
    <dbReference type="NCBI Taxonomy" id="259945"/>
    <lineage>
        <taxon>Bacteria</taxon>
        <taxon>Bacillati</taxon>
        <taxon>Cyanobacteriota</taxon>
        <taxon>Cyanophyceae</taxon>
        <taxon>Oscillatoriophycideae</taxon>
        <taxon>Oscillatoriales</taxon>
        <taxon>Microcoleaceae</taxon>
        <taxon>Microcoleus</taxon>
        <taxon>environmental samples</taxon>
    </lineage>
</organism>
<dbReference type="InterPro" id="IPR013525">
    <property type="entry name" value="ABC2_TM"/>
</dbReference>
<evidence type="ECO:0000256" key="7">
    <source>
        <dbReference type="ARBA" id="ARBA00022989"/>
    </source>
</evidence>
<keyword evidence="5" id="KW-0997">Cell inner membrane</keyword>
<reference evidence="11" key="1">
    <citation type="submission" date="2020-02" db="EMBL/GenBank/DDBJ databases">
        <authorList>
            <person name="Meier V. D."/>
        </authorList>
    </citation>
    <scope>NUCLEOTIDE SEQUENCE</scope>
    <source>
        <strain evidence="11">AVDCRST_MAG84</strain>
    </source>
</reference>
<keyword evidence="4 9" id="KW-1003">Cell membrane</keyword>
<comment type="subcellular location">
    <subcellularLocation>
        <location evidence="1">Cell inner membrane</location>
        <topology evidence="1">Multi-pass membrane protein</topology>
    </subcellularLocation>
    <subcellularLocation>
        <location evidence="9">Cell membrane</location>
        <topology evidence="9">Multi-pass membrane protein</topology>
    </subcellularLocation>
</comment>
<dbReference type="GO" id="GO:0005886">
    <property type="term" value="C:plasma membrane"/>
    <property type="evidence" value="ECO:0007669"/>
    <property type="project" value="UniProtKB-SubCell"/>
</dbReference>
<dbReference type="EMBL" id="CADCTZ010001778">
    <property type="protein sequence ID" value="CAA9416532.1"/>
    <property type="molecule type" value="Genomic_DNA"/>
</dbReference>
<feature type="transmembrane region" description="Helical" evidence="9">
    <location>
        <begin position="141"/>
        <end position="166"/>
    </location>
</feature>
<dbReference type="PANTHER" id="PTHR30413:SF8">
    <property type="entry name" value="TRANSPORT PERMEASE PROTEIN"/>
    <property type="match status" value="1"/>
</dbReference>
<keyword evidence="7 9" id="KW-1133">Transmembrane helix</keyword>
<evidence type="ECO:0000256" key="5">
    <source>
        <dbReference type="ARBA" id="ARBA00022519"/>
    </source>
</evidence>
<sequence>MRSVPTQVYRRKIAHFFDLLRVLVDRDMKLLYKRSALGIAWTLINPLLQLAVFSFVFRSVIPINIPQFSSFAFSGLLIWSWSQTALFQATGLITNNKALIRQPNFPTAILPVVTTMTGLIHFLLALPVLIIFLAIDGVQPSAVLFVLPLLMVIQFILTVSLAYPLAALNVTFRDTQHTLGVLLQMLFYLTPIFYDLNSVPKEFQPFYQLNPMVPLLGAYRAILLKGAQPDWVALLIVSLIVAALLPIGLGIFRRQSNTFVEEL</sequence>
<feature type="transmembrane region" description="Helical" evidence="9">
    <location>
        <begin position="231"/>
        <end position="252"/>
    </location>
</feature>
<keyword evidence="8 9" id="KW-0472">Membrane</keyword>
<dbReference type="PANTHER" id="PTHR30413">
    <property type="entry name" value="INNER MEMBRANE TRANSPORT PERMEASE"/>
    <property type="match status" value="1"/>
</dbReference>
<feature type="transmembrane region" description="Helical" evidence="9">
    <location>
        <begin position="108"/>
        <end position="135"/>
    </location>
</feature>
<keyword evidence="3 9" id="KW-0813">Transport</keyword>
<comment type="similarity">
    <text evidence="2 9">Belongs to the ABC-2 integral membrane protein family.</text>
</comment>
<evidence type="ECO:0000313" key="11">
    <source>
        <dbReference type="EMBL" id="CAA9416532.1"/>
    </source>
</evidence>
<gene>
    <name evidence="11" type="ORF">AVDCRST_MAG84-6851</name>
</gene>
<proteinExistence type="inferred from homology"/>
<dbReference type="AlphaFoldDB" id="A0A6J4PLP6"/>